<organism evidence="2 3">
    <name type="scientific">Microbacterium testaceum (strain StLB037)</name>
    <dbReference type="NCBI Taxonomy" id="979556"/>
    <lineage>
        <taxon>Bacteria</taxon>
        <taxon>Bacillati</taxon>
        <taxon>Actinomycetota</taxon>
        <taxon>Actinomycetes</taxon>
        <taxon>Micrococcales</taxon>
        <taxon>Microbacteriaceae</taxon>
        <taxon>Microbacterium</taxon>
    </lineage>
</organism>
<name>A0A1H0M5H2_MICTS</name>
<protein>
    <recommendedName>
        <fullName evidence="4">Integral membrane protein</fullName>
    </recommendedName>
</protein>
<feature type="transmembrane region" description="Helical" evidence="1">
    <location>
        <begin position="87"/>
        <end position="106"/>
    </location>
</feature>
<feature type="transmembrane region" description="Helical" evidence="1">
    <location>
        <begin position="200"/>
        <end position="221"/>
    </location>
</feature>
<proteinExistence type="predicted"/>
<dbReference type="AlphaFoldDB" id="A0A1H0M5H2"/>
<reference evidence="2 3" key="1">
    <citation type="submission" date="2016-10" db="EMBL/GenBank/DDBJ databases">
        <authorList>
            <person name="de Groot N.N."/>
        </authorList>
    </citation>
    <scope>NUCLEOTIDE SEQUENCE [LARGE SCALE GENOMIC DNA]</scope>
    <source>
        <strain evidence="2 3">StLB037</strain>
    </source>
</reference>
<sequence length="241" mass="26058">MQTSRGWTTGWNAARVAIAVLILVAVGAQFSSSVAEAVARDRDVATVTANFFSFFTILSNVSSAVVLVLLGVRFFARGRRVEVDPPALATALAFVSTYMIVTGIVYNLLLRGIPLQPETVPWSNEIMHVWGPLFLLLDVLLGPTRRRLPWSAAFAAAIFPIVWIVYTLLRAPLITNPTTGAPFWYPYPFLDPNTGGWGSVAVYIVVIAVAIIALAVGVVAIGRARGIRMPIDPTPATRARP</sequence>
<evidence type="ECO:0000313" key="2">
    <source>
        <dbReference type="EMBL" id="SDO75699.1"/>
    </source>
</evidence>
<dbReference type="RefSeq" id="WP_056225206.1">
    <property type="nucleotide sequence ID" value="NZ_FNJN01000002.1"/>
</dbReference>
<gene>
    <name evidence="2" type="ORF">SAMN04487788_0738</name>
</gene>
<evidence type="ECO:0008006" key="4">
    <source>
        <dbReference type="Google" id="ProtNLM"/>
    </source>
</evidence>
<feature type="transmembrane region" description="Helical" evidence="1">
    <location>
        <begin position="150"/>
        <end position="169"/>
    </location>
</feature>
<evidence type="ECO:0000256" key="1">
    <source>
        <dbReference type="SAM" id="Phobius"/>
    </source>
</evidence>
<keyword evidence="1" id="KW-1133">Transmembrane helix</keyword>
<dbReference type="EMBL" id="FNJN01000002">
    <property type="protein sequence ID" value="SDO75699.1"/>
    <property type="molecule type" value="Genomic_DNA"/>
</dbReference>
<keyword evidence="1" id="KW-0472">Membrane</keyword>
<evidence type="ECO:0000313" key="3">
    <source>
        <dbReference type="Proteomes" id="UP000186456"/>
    </source>
</evidence>
<dbReference type="Proteomes" id="UP000186456">
    <property type="component" value="Unassembled WGS sequence"/>
</dbReference>
<dbReference type="NCBIfam" id="NF038065">
    <property type="entry name" value="Pr6Pr"/>
    <property type="match status" value="1"/>
</dbReference>
<accession>A0A1H0M5H2</accession>
<feature type="transmembrane region" description="Helical" evidence="1">
    <location>
        <begin position="51"/>
        <end position="75"/>
    </location>
</feature>
<keyword evidence="1" id="KW-0812">Transmembrane</keyword>
<dbReference type="InterPro" id="IPR049713">
    <property type="entry name" value="Pr6Pr-like"/>
</dbReference>